<organism evidence="3 4">
    <name type="scientific">Bursaphelenchus okinawaensis</name>
    <dbReference type="NCBI Taxonomy" id="465554"/>
    <lineage>
        <taxon>Eukaryota</taxon>
        <taxon>Metazoa</taxon>
        <taxon>Ecdysozoa</taxon>
        <taxon>Nematoda</taxon>
        <taxon>Chromadorea</taxon>
        <taxon>Rhabditida</taxon>
        <taxon>Tylenchina</taxon>
        <taxon>Tylenchomorpha</taxon>
        <taxon>Aphelenchoidea</taxon>
        <taxon>Aphelenchoididae</taxon>
        <taxon>Bursaphelenchus</taxon>
    </lineage>
</organism>
<keyword evidence="2" id="KW-0812">Transmembrane</keyword>
<evidence type="ECO:0000256" key="2">
    <source>
        <dbReference type="SAM" id="Phobius"/>
    </source>
</evidence>
<dbReference type="PANTHER" id="PTHR13281">
    <property type="entry name" value="TRANSMEMBRANE PROTEIN 70, MITOCHONDRIAL"/>
    <property type="match status" value="1"/>
</dbReference>
<dbReference type="OrthoDB" id="156886at2759"/>
<evidence type="ECO:0000256" key="1">
    <source>
        <dbReference type="ARBA" id="ARBA00005280"/>
    </source>
</evidence>
<keyword evidence="2" id="KW-0472">Membrane</keyword>
<feature type="transmembrane region" description="Helical" evidence="2">
    <location>
        <begin position="100"/>
        <end position="121"/>
    </location>
</feature>
<gene>
    <name evidence="3" type="ORF">BOKJ2_LOCUS13177</name>
</gene>
<dbReference type="Pfam" id="PF06979">
    <property type="entry name" value="TMEM70"/>
    <property type="match status" value="1"/>
</dbReference>
<comment type="caution">
    <text evidence="3">The sequence shown here is derived from an EMBL/GenBank/DDBJ whole genome shotgun (WGS) entry which is preliminary data.</text>
</comment>
<evidence type="ECO:0000313" key="3">
    <source>
        <dbReference type="EMBL" id="CAD5229118.1"/>
    </source>
</evidence>
<keyword evidence="2" id="KW-1133">Transmembrane helix</keyword>
<dbReference type="GO" id="GO:0033615">
    <property type="term" value="P:mitochondrial proton-transporting ATP synthase complex assembly"/>
    <property type="evidence" value="ECO:0007669"/>
    <property type="project" value="TreeGrafter"/>
</dbReference>
<accession>A0A811LNV1</accession>
<keyword evidence="4" id="KW-1185">Reference proteome</keyword>
<dbReference type="EMBL" id="CAJFDH010000006">
    <property type="protein sequence ID" value="CAD5229118.1"/>
    <property type="molecule type" value="Genomic_DNA"/>
</dbReference>
<dbReference type="Proteomes" id="UP000614601">
    <property type="component" value="Unassembled WGS sequence"/>
</dbReference>
<dbReference type="Proteomes" id="UP000783686">
    <property type="component" value="Unassembled WGS sequence"/>
</dbReference>
<name>A0A811LNV1_9BILA</name>
<dbReference type="InterPro" id="IPR045325">
    <property type="entry name" value="TMEM70/TMEM186/TMEM223"/>
</dbReference>
<dbReference type="PANTHER" id="PTHR13281:SF0">
    <property type="entry name" value="TRANSMEMBRANE PROTEIN 70, MITOCHONDRIAL"/>
    <property type="match status" value="1"/>
</dbReference>
<sequence>MISLKILQQLRIYSNRRHISFTVTALKPKLLPFSSIPQDDIGHPILQRKARCGETTATDTLEFGIKCAKICSLGSSLAGMVMVPVLSSQIAQNASEKPSVMAFLVVANCFLGILTFTPLLLHSLTKRFVSDIYYNPKTSTFTSVHYNFLLQKRALQFKASDVVVAEKAETMQTLWIPLATNFVGDYPMIMLLDEVQYSDKEAFRLLTANIPPPEDPKPT</sequence>
<dbReference type="InterPro" id="IPR009724">
    <property type="entry name" value="TMEM70"/>
</dbReference>
<dbReference type="AlphaFoldDB" id="A0A811LNV1"/>
<proteinExistence type="inferred from homology"/>
<protein>
    <recommendedName>
        <fullName evidence="5">Transmembrane protein 70 homolog, mitochondrial</fullName>
    </recommendedName>
</protein>
<dbReference type="EMBL" id="CAJFCW020000006">
    <property type="protein sequence ID" value="CAG9125828.1"/>
    <property type="molecule type" value="Genomic_DNA"/>
</dbReference>
<dbReference type="GO" id="GO:0031966">
    <property type="term" value="C:mitochondrial membrane"/>
    <property type="evidence" value="ECO:0007669"/>
    <property type="project" value="TreeGrafter"/>
</dbReference>
<feature type="transmembrane region" description="Helical" evidence="2">
    <location>
        <begin position="70"/>
        <end position="88"/>
    </location>
</feature>
<evidence type="ECO:0008006" key="5">
    <source>
        <dbReference type="Google" id="ProtNLM"/>
    </source>
</evidence>
<comment type="similarity">
    <text evidence="1">Belongs to the TMEM70 family.</text>
</comment>
<reference evidence="3" key="1">
    <citation type="submission" date="2020-09" db="EMBL/GenBank/DDBJ databases">
        <authorList>
            <person name="Kikuchi T."/>
        </authorList>
    </citation>
    <scope>NUCLEOTIDE SEQUENCE</scope>
    <source>
        <strain evidence="3">SH1</strain>
    </source>
</reference>
<evidence type="ECO:0000313" key="4">
    <source>
        <dbReference type="Proteomes" id="UP000614601"/>
    </source>
</evidence>